<dbReference type="PANTHER" id="PTHR10291">
    <property type="entry name" value="DEHYDRODOLICHYL DIPHOSPHATE SYNTHASE FAMILY MEMBER"/>
    <property type="match status" value="1"/>
</dbReference>
<protein>
    <recommendedName>
        <fullName evidence="2">Isoprenyl transferase</fullName>
        <ecNumber evidence="2">2.5.1.-</ecNumber>
    </recommendedName>
</protein>
<comment type="caution">
    <text evidence="2">Lacks conserved residue(s) required for the propagation of feature annotation.</text>
</comment>
<evidence type="ECO:0000256" key="1">
    <source>
        <dbReference type="ARBA" id="ARBA00022679"/>
    </source>
</evidence>
<dbReference type="EC" id="2.5.1.-" evidence="2"/>
<comment type="similarity">
    <text evidence="2">Belongs to the UPP synthase family.</text>
</comment>
<dbReference type="InterPro" id="IPR036424">
    <property type="entry name" value="UPP_synth-like_sf"/>
</dbReference>
<feature type="binding site" evidence="2">
    <location>
        <position position="191"/>
    </location>
    <ligand>
        <name>substrate</name>
    </ligand>
</feature>
<comment type="cofactor">
    <cofactor evidence="2">
        <name>Mg(2+)</name>
        <dbReference type="ChEBI" id="CHEBI:18420"/>
    </cofactor>
    <text evidence="2">Binds 2 magnesium ions per subunit.</text>
</comment>
<accession>A0A0G0S5M1</accession>
<gene>
    <name evidence="3" type="ORF">UT61_C0015G0004</name>
</gene>
<feature type="binding site" evidence="2">
    <location>
        <position position="29"/>
    </location>
    <ligand>
        <name>substrate</name>
    </ligand>
</feature>
<dbReference type="SUPFAM" id="SSF64005">
    <property type="entry name" value="Undecaprenyl diphosphate synthase"/>
    <property type="match status" value="1"/>
</dbReference>
<keyword evidence="1 2" id="KW-0808">Transferase</keyword>
<name>A0A0G0S5M1_9BACT</name>
<dbReference type="HAMAP" id="MF_01139">
    <property type="entry name" value="ISPT"/>
    <property type="match status" value="1"/>
</dbReference>
<feature type="active site" evidence="2">
    <location>
        <position position="24"/>
    </location>
</feature>
<dbReference type="InterPro" id="IPR001441">
    <property type="entry name" value="UPP_synth-like"/>
</dbReference>
<feature type="binding site" evidence="2">
    <location>
        <begin position="69"/>
        <end position="71"/>
    </location>
    <ligand>
        <name>substrate</name>
    </ligand>
</feature>
<dbReference type="AlphaFoldDB" id="A0A0G0S5M1"/>
<dbReference type="GO" id="GO:0045547">
    <property type="term" value="F:ditrans,polycis-polyprenyl diphosphate synthase [(2E,6E)-farnesyl diphosphate specific] activity"/>
    <property type="evidence" value="ECO:0007669"/>
    <property type="project" value="TreeGrafter"/>
</dbReference>
<dbReference type="Gene3D" id="3.40.1180.10">
    <property type="entry name" value="Decaprenyl diphosphate synthase-like"/>
    <property type="match status" value="1"/>
</dbReference>
<evidence type="ECO:0000256" key="2">
    <source>
        <dbReference type="HAMAP-Rule" id="MF_01139"/>
    </source>
</evidence>
<evidence type="ECO:0000313" key="4">
    <source>
        <dbReference type="Proteomes" id="UP000034793"/>
    </source>
</evidence>
<keyword evidence="2" id="KW-0479">Metal-binding</keyword>
<dbReference type="GO" id="GO:0016094">
    <property type="term" value="P:polyprenol biosynthetic process"/>
    <property type="evidence" value="ECO:0007669"/>
    <property type="project" value="TreeGrafter"/>
</dbReference>
<evidence type="ECO:0000313" key="3">
    <source>
        <dbReference type="EMBL" id="KKR30025.1"/>
    </source>
</evidence>
<feature type="binding site" evidence="2">
    <location>
        <position position="76"/>
    </location>
    <ligand>
        <name>substrate</name>
    </ligand>
</feature>
<dbReference type="CDD" id="cd00475">
    <property type="entry name" value="Cis_IPPS"/>
    <property type="match status" value="1"/>
</dbReference>
<feature type="binding site" evidence="2">
    <location>
        <begin position="197"/>
        <end position="199"/>
    </location>
    <ligand>
        <name>substrate</name>
    </ligand>
</feature>
<proteinExistence type="inferred from homology"/>
<feature type="binding site" evidence="2">
    <location>
        <position position="24"/>
    </location>
    <ligand>
        <name>Mg(2+)</name>
        <dbReference type="ChEBI" id="CHEBI:18420"/>
    </ligand>
</feature>
<sequence length="427" mass="49823">MPREDSLTLPSGTKIPDHIVIIPDGDRRWARARGLTPQEGHRAGIKNMVKLTRAVRQWGIHTVTAWGLSTENWLERPQKESDFLMKAITHQLRVHLREAKEDGVRIVHLGRKDRLPRFVLDEVAKAEEETRNNKKHILNLALDYGGQDELVRAIQKIIHDGVRADAVDIKLIDNYMDTAGQPYPYPDLMIRTSGEQRTSGLLLWQSHYAETYWEADHFPDFGPDKLRNAILDYSRRRRRFGGNDVEEHLKFRPEVSAKLEFNWWRLRKIPENTSFVDYSIQHLKEQFGLSKELAKEAAILMTQAVLKGEQEKWEQTKRPLKKFYKLIKEEVKLAFEPSLATSLEVKLWQDLSGKEDVKEAADIEETARQYYAEVYRISLFQAAKLAHLRVLANIERNLAERGMGEYHWDRAEDYLQKFYSALKERVA</sequence>
<dbReference type="EMBL" id="LBXL01000015">
    <property type="protein sequence ID" value="KKR30025.1"/>
    <property type="molecule type" value="Genomic_DNA"/>
</dbReference>
<feature type="binding site" evidence="2">
    <location>
        <position position="41"/>
    </location>
    <ligand>
        <name>substrate</name>
    </ligand>
</feature>
<feature type="binding site" evidence="2">
    <location>
        <position position="210"/>
    </location>
    <ligand>
        <name>Mg(2+)</name>
        <dbReference type="ChEBI" id="CHEBI:18420"/>
    </ligand>
</feature>
<dbReference type="GO" id="GO:0000287">
    <property type="term" value="F:magnesium ion binding"/>
    <property type="evidence" value="ECO:0007669"/>
    <property type="project" value="UniProtKB-UniRule"/>
</dbReference>
<dbReference type="Pfam" id="PF01255">
    <property type="entry name" value="Prenyltransf"/>
    <property type="match status" value="1"/>
</dbReference>
<reference evidence="3 4" key="1">
    <citation type="journal article" date="2015" name="Nature">
        <title>rRNA introns, odd ribosomes, and small enigmatic genomes across a large radiation of phyla.</title>
        <authorList>
            <person name="Brown C.T."/>
            <person name="Hug L.A."/>
            <person name="Thomas B.C."/>
            <person name="Sharon I."/>
            <person name="Castelle C.J."/>
            <person name="Singh A."/>
            <person name="Wilkins M.J."/>
            <person name="Williams K.H."/>
            <person name="Banfield J.F."/>
        </authorList>
    </citation>
    <scope>NUCLEOTIDE SEQUENCE [LARGE SCALE GENOMIC DNA]</scope>
</reference>
<dbReference type="PANTHER" id="PTHR10291:SF0">
    <property type="entry name" value="DEHYDRODOLICHYL DIPHOSPHATE SYNTHASE 2"/>
    <property type="match status" value="1"/>
</dbReference>
<comment type="caution">
    <text evidence="3">The sequence shown here is derived from an EMBL/GenBank/DDBJ whole genome shotgun (WGS) entry which is preliminary data.</text>
</comment>
<dbReference type="NCBIfam" id="TIGR00055">
    <property type="entry name" value="uppS"/>
    <property type="match status" value="1"/>
</dbReference>
<keyword evidence="2" id="KW-0460">Magnesium</keyword>
<comment type="function">
    <text evidence="2">Catalyzes the condensation of isopentenyl diphosphate (IPP) with allylic pyrophosphates generating different type of terpenoids.</text>
</comment>
<organism evidence="3 4">
    <name type="scientific">Candidatus Woesebacteria bacterium GW2011_GWA1_39_8</name>
    <dbReference type="NCBI Taxonomy" id="1618552"/>
    <lineage>
        <taxon>Bacteria</taxon>
        <taxon>Candidatus Woeseibacteriota</taxon>
    </lineage>
</organism>
<feature type="binding site" evidence="2">
    <location>
        <position position="73"/>
    </location>
    <ligand>
        <name>substrate</name>
    </ligand>
</feature>
<dbReference type="Proteomes" id="UP000034793">
    <property type="component" value="Unassembled WGS sequence"/>
</dbReference>
<feature type="active site" description="Proton acceptor" evidence="2">
    <location>
        <position position="72"/>
    </location>
</feature>
<comment type="subunit">
    <text evidence="2">Homodimer.</text>
</comment>